<accession>X1I613</accession>
<dbReference type="AlphaFoldDB" id="X1I613"/>
<protein>
    <recommendedName>
        <fullName evidence="2">AB hydrolase-1 domain-containing protein</fullName>
    </recommendedName>
</protein>
<organism evidence="1">
    <name type="scientific">marine sediment metagenome</name>
    <dbReference type="NCBI Taxonomy" id="412755"/>
    <lineage>
        <taxon>unclassified sequences</taxon>
        <taxon>metagenomes</taxon>
        <taxon>ecological metagenomes</taxon>
    </lineage>
</organism>
<evidence type="ECO:0008006" key="2">
    <source>
        <dbReference type="Google" id="ProtNLM"/>
    </source>
</evidence>
<sequence length="84" mass="9045">NALGYGEIHVIGRGMGAVLALLACTLDARASKVTLINGLLSFHELTQVPICRWPASSMLPGVLKEFDLSDCCRALSRKLHVVEP</sequence>
<reference evidence="1" key="1">
    <citation type="journal article" date="2014" name="Front. Microbiol.">
        <title>High frequency of phylogenetically diverse reductive dehalogenase-homologous genes in deep subseafloor sedimentary metagenomes.</title>
        <authorList>
            <person name="Kawai M."/>
            <person name="Futagami T."/>
            <person name="Toyoda A."/>
            <person name="Takaki Y."/>
            <person name="Nishi S."/>
            <person name="Hori S."/>
            <person name="Arai W."/>
            <person name="Tsubouchi T."/>
            <person name="Morono Y."/>
            <person name="Uchiyama I."/>
            <person name="Ito T."/>
            <person name="Fujiyama A."/>
            <person name="Inagaki F."/>
            <person name="Takami H."/>
        </authorList>
    </citation>
    <scope>NUCLEOTIDE SEQUENCE</scope>
    <source>
        <strain evidence="1">Expedition CK06-06</strain>
    </source>
</reference>
<proteinExistence type="predicted"/>
<feature type="non-terminal residue" evidence="1">
    <location>
        <position position="1"/>
    </location>
</feature>
<comment type="caution">
    <text evidence="1">The sequence shown here is derived from an EMBL/GenBank/DDBJ whole genome shotgun (WGS) entry which is preliminary data.</text>
</comment>
<dbReference type="InterPro" id="IPR029058">
    <property type="entry name" value="AB_hydrolase_fold"/>
</dbReference>
<dbReference type="EMBL" id="BARU01044435">
    <property type="protein sequence ID" value="GAH77851.1"/>
    <property type="molecule type" value="Genomic_DNA"/>
</dbReference>
<name>X1I613_9ZZZZ</name>
<gene>
    <name evidence="1" type="ORF">S03H2_67765</name>
</gene>
<evidence type="ECO:0000313" key="1">
    <source>
        <dbReference type="EMBL" id="GAH77851.1"/>
    </source>
</evidence>
<dbReference type="SUPFAM" id="SSF53474">
    <property type="entry name" value="alpha/beta-Hydrolases"/>
    <property type="match status" value="1"/>
</dbReference>